<dbReference type="Gene3D" id="3.30.420.10">
    <property type="entry name" value="Ribonuclease H-like superfamily/Ribonuclease H"/>
    <property type="match status" value="1"/>
</dbReference>
<organism evidence="1 2">
    <name type="scientific">Eumeta variegata</name>
    <name type="common">Bagworm moth</name>
    <name type="synonym">Eumeta japonica</name>
    <dbReference type="NCBI Taxonomy" id="151549"/>
    <lineage>
        <taxon>Eukaryota</taxon>
        <taxon>Metazoa</taxon>
        <taxon>Ecdysozoa</taxon>
        <taxon>Arthropoda</taxon>
        <taxon>Hexapoda</taxon>
        <taxon>Insecta</taxon>
        <taxon>Pterygota</taxon>
        <taxon>Neoptera</taxon>
        <taxon>Endopterygota</taxon>
        <taxon>Lepidoptera</taxon>
        <taxon>Glossata</taxon>
        <taxon>Ditrysia</taxon>
        <taxon>Tineoidea</taxon>
        <taxon>Psychidae</taxon>
        <taxon>Oiketicinae</taxon>
        <taxon>Eumeta</taxon>
    </lineage>
</organism>
<comment type="caution">
    <text evidence="1">The sequence shown here is derived from an EMBL/GenBank/DDBJ whole genome shotgun (WGS) entry which is preliminary data.</text>
</comment>
<evidence type="ECO:0000313" key="2">
    <source>
        <dbReference type="Proteomes" id="UP000299102"/>
    </source>
</evidence>
<dbReference type="AlphaFoldDB" id="A0A4C1WGB8"/>
<accession>A0A4C1WGB8</accession>
<dbReference type="GO" id="GO:0003676">
    <property type="term" value="F:nucleic acid binding"/>
    <property type="evidence" value="ECO:0007669"/>
    <property type="project" value="InterPro"/>
</dbReference>
<dbReference type="Proteomes" id="UP000299102">
    <property type="component" value="Unassembled WGS sequence"/>
</dbReference>
<evidence type="ECO:0000313" key="1">
    <source>
        <dbReference type="EMBL" id="GBP49890.1"/>
    </source>
</evidence>
<sequence length="191" mass="21628">MVVCVVMGRFNAVHSALILSSYIDYGLKKFHEIKCKSRIGGCVPERTIRSSQGESSLCLYYGAARRSALSTRVSRVHITVYGAGSTLSHQRVRSGRTVRAHLHTSCIAMRGERRACACARRARGRLPATAATLPRCIEFWCSSHVPLTKPSIRHLYYQLLMRLKQEVEKKRPELFNRKGVVLHHDNARPHF</sequence>
<reference evidence="1 2" key="1">
    <citation type="journal article" date="2019" name="Commun. Biol.">
        <title>The bagworm genome reveals a unique fibroin gene that provides high tensile strength.</title>
        <authorList>
            <person name="Kono N."/>
            <person name="Nakamura H."/>
            <person name="Ohtoshi R."/>
            <person name="Tomita M."/>
            <person name="Numata K."/>
            <person name="Arakawa K."/>
        </authorList>
    </citation>
    <scope>NUCLEOTIDE SEQUENCE [LARGE SCALE GENOMIC DNA]</scope>
</reference>
<gene>
    <name evidence="1" type="ORF">EVAR_29503_1</name>
</gene>
<protein>
    <recommendedName>
        <fullName evidence="3">Histone-lysine N-methyltransferase SETMAR</fullName>
    </recommendedName>
</protein>
<dbReference type="EMBL" id="BGZK01000554">
    <property type="protein sequence ID" value="GBP49890.1"/>
    <property type="molecule type" value="Genomic_DNA"/>
</dbReference>
<evidence type="ECO:0008006" key="3">
    <source>
        <dbReference type="Google" id="ProtNLM"/>
    </source>
</evidence>
<proteinExistence type="predicted"/>
<keyword evidence="2" id="KW-1185">Reference proteome</keyword>
<name>A0A4C1WGB8_EUMVA</name>
<dbReference type="InterPro" id="IPR036397">
    <property type="entry name" value="RNaseH_sf"/>
</dbReference>
<dbReference type="OrthoDB" id="7456848at2759"/>